<sequence>MWVQKSKMAMKLATEAVKVRFPSVPNISTEELCHLMKTDISKRKLLLLDVREEKEFHVSHICNALHVSPSLKDMESVMKIISETGVSSEDVTVVCYCSVGYRSSSLAQQLLYELHKPSYQEMKSRILVYNLEGSIFKWANEGKGP</sequence>
<dbReference type="AlphaFoldDB" id="A0A9W9ZUJ7"/>
<dbReference type="CDD" id="cd00158">
    <property type="entry name" value="RHOD"/>
    <property type="match status" value="1"/>
</dbReference>
<organism evidence="2 3">
    <name type="scientific">Desmophyllum pertusum</name>
    <dbReference type="NCBI Taxonomy" id="174260"/>
    <lineage>
        <taxon>Eukaryota</taxon>
        <taxon>Metazoa</taxon>
        <taxon>Cnidaria</taxon>
        <taxon>Anthozoa</taxon>
        <taxon>Hexacorallia</taxon>
        <taxon>Scleractinia</taxon>
        <taxon>Caryophylliina</taxon>
        <taxon>Caryophylliidae</taxon>
        <taxon>Desmophyllum</taxon>
    </lineage>
</organism>
<proteinExistence type="predicted"/>
<name>A0A9W9ZUJ7_9CNID</name>
<evidence type="ECO:0000259" key="1">
    <source>
        <dbReference type="PROSITE" id="PS50206"/>
    </source>
</evidence>
<evidence type="ECO:0000313" key="3">
    <source>
        <dbReference type="Proteomes" id="UP001163046"/>
    </source>
</evidence>
<evidence type="ECO:0000313" key="2">
    <source>
        <dbReference type="EMBL" id="KAJ7387439.1"/>
    </source>
</evidence>
<accession>A0A9W9ZUJ7</accession>
<dbReference type="InterPro" id="IPR001763">
    <property type="entry name" value="Rhodanese-like_dom"/>
</dbReference>
<gene>
    <name evidence="2" type="ORF">OS493_004436</name>
</gene>
<dbReference type="OrthoDB" id="566238at2759"/>
<dbReference type="SMART" id="SM00450">
    <property type="entry name" value="RHOD"/>
    <property type="match status" value="1"/>
</dbReference>
<dbReference type="Pfam" id="PF00581">
    <property type="entry name" value="Rhodanese"/>
    <property type="match status" value="1"/>
</dbReference>
<dbReference type="PROSITE" id="PS50206">
    <property type="entry name" value="RHODANESE_3"/>
    <property type="match status" value="1"/>
</dbReference>
<dbReference type="Gene3D" id="3.40.250.10">
    <property type="entry name" value="Rhodanese-like domain"/>
    <property type="match status" value="1"/>
</dbReference>
<dbReference type="EMBL" id="MU825874">
    <property type="protein sequence ID" value="KAJ7387439.1"/>
    <property type="molecule type" value="Genomic_DNA"/>
</dbReference>
<dbReference type="Proteomes" id="UP001163046">
    <property type="component" value="Unassembled WGS sequence"/>
</dbReference>
<reference evidence="2" key="1">
    <citation type="submission" date="2023-01" db="EMBL/GenBank/DDBJ databases">
        <title>Genome assembly of the deep-sea coral Lophelia pertusa.</title>
        <authorList>
            <person name="Herrera S."/>
            <person name="Cordes E."/>
        </authorList>
    </citation>
    <scope>NUCLEOTIDE SEQUENCE</scope>
    <source>
        <strain evidence="2">USNM1676648</strain>
        <tissue evidence="2">Polyp</tissue>
    </source>
</reference>
<keyword evidence="3" id="KW-1185">Reference proteome</keyword>
<feature type="domain" description="Rhodanese" evidence="1">
    <location>
        <begin position="41"/>
        <end position="143"/>
    </location>
</feature>
<comment type="caution">
    <text evidence="2">The sequence shown here is derived from an EMBL/GenBank/DDBJ whole genome shotgun (WGS) entry which is preliminary data.</text>
</comment>
<dbReference type="SUPFAM" id="SSF52821">
    <property type="entry name" value="Rhodanese/Cell cycle control phosphatase"/>
    <property type="match status" value="1"/>
</dbReference>
<dbReference type="InterPro" id="IPR036873">
    <property type="entry name" value="Rhodanese-like_dom_sf"/>
</dbReference>
<protein>
    <recommendedName>
        <fullName evidence="1">Rhodanese domain-containing protein</fullName>
    </recommendedName>
</protein>